<dbReference type="AlphaFoldDB" id="A0A0D9UX34"/>
<organism evidence="2 3">
    <name type="scientific">Leersia perrieri</name>
    <dbReference type="NCBI Taxonomy" id="77586"/>
    <lineage>
        <taxon>Eukaryota</taxon>
        <taxon>Viridiplantae</taxon>
        <taxon>Streptophyta</taxon>
        <taxon>Embryophyta</taxon>
        <taxon>Tracheophyta</taxon>
        <taxon>Spermatophyta</taxon>
        <taxon>Magnoliopsida</taxon>
        <taxon>Liliopsida</taxon>
        <taxon>Poales</taxon>
        <taxon>Poaceae</taxon>
        <taxon>BOP clade</taxon>
        <taxon>Oryzoideae</taxon>
        <taxon>Oryzeae</taxon>
        <taxon>Oryzinae</taxon>
        <taxon>Leersia</taxon>
    </lineage>
</organism>
<dbReference type="eggNOG" id="ENOG502R7BK">
    <property type="taxonomic scope" value="Eukaryota"/>
</dbReference>
<dbReference type="Proteomes" id="UP000032180">
    <property type="component" value="Chromosome 1"/>
</dbReference>
<feature type="compositionally biased region" description="Pro residues" evidence="1">
    <location>
        <begin position="174"/>
        <end position="184"/>
    </location>
</feature>
<proteinExistence type="predicted"/>
<feature type="region of interest" description="Disordered" evidence="1">
    <location>
        <begin position="153"/>
        <end position="204"/>
    </location>
</feature>
<evidence type="ECO:0000313" key="3">
    <source>
        <dbReference type="Proteomes" id="UP000032180"/>
    </source>
</evidence>
<protein>
    <submittedName>
        <fullName evidence="2">Uncharacterized protein</fullName>
    </submittedName>
</protein>
<keyword evidence="3" id="KW-1185">Reference proteome</keyword>
<dbReference type="HOGENOM" id="CLU_1079216_0_0_1"/>
<reference evidence="3" key="2">
    <citation type="submission" date="2013-12" db="EMBL/GenBank/DDBJ databases">
        <authorList>
            <person name="Yu Y."/>
            <person name="Lee S."/>
            <person name="de Baynast K."/>
            <person name="Wissotski M."/>
            <person name="Liu L."/>
            <person name="Talag J."/>
            <person name="Goicoechea J."/>
            <person name="Angelova A."/>
            <person name="Jetty R."/>
            <person name="Kudrna D."/>
            <person name="Golser W."/>
            <person name="Rivera L."/>
            <person name="Zhang J."/>
            <person name="Wing R."/>
        </authorList>
    </citation>
    <scope>NUCLEOTIDE SEQUENCE</scope>
</reference>
<evidence type="ECO:0000256" key="1">
    <source>
        <dbReference type="SAM" id="MobiDB-lite"/>
    </source>
</evidence>
<evidence type="ECO:0000313" key="2">
    <source>
        <dbReference type="EnsemblPlants" id="LPERR01G03670.1"/>
    </source>
</evidence>
<accession>A0A0D9UX34</accession>
<name>A0A0D9UX34_9ORYZ</name>
<sequence length="221" mass="24703">MVLRLRCTELIGLQDKDLEFRKKMHPTWERAFNLIVPNVKYHHDANLNVTTLGDDAAESLTNPSTTDNLLFERSRSDKCGSFQNEKLVDKSRETRLVRSPIPGGICPEKLGCDMLRWVSSLSFSNPVAGSCDALKSLPPRLRYLRDVRLKMAGSRPPLCRPRPPRSSDVMWLSPPSPPSPPSPQRTPAQRQHSVPARHDRKAAADAVVAVNDRFSWSSAAA</sequence>
<dbReference type="Gramene" id="LPERR01G03670.1">
    <property type="protein sequence ID" value="LPERR01G03670.1"/>
    <property type="gene ID" value="LPERR01G03670"/>
</dbReference>
<reference evidence="2" key="3">
    <citation type="submission" date="2015-04" db="UniProtKB">
        <authorList>
            <consortium name="EnsemblPlants"/>
        </authorList>
    </citation>
    <scope>IDENTIFICATION</scope>
</reference>
<reference evidence="2 3" key="1">
    <citation type="submission" date="2012-08" db="EMBL/GenBank/DDBJ databases">
        <title>Oryza genome evolution.</title>
        <authorList>
            <person name="Wing R.A."/>
        </authorList>
    </citation>
    <scope>NUCLEOTIDE SEQUENCE</scope>
</reference>
<dbReference type="EnsemblPlants" id="LPERR01G03670.1">
    <property type="protein sequence ID" value="LPERR01G03670.1"/>
    <property type="gene ID" value="LPERR01G03670"/>
</dbReference>